<proteinExistence type="predicted"/>
<dbReference type="InterPro" id="IPR009057">
    <property type="entry name" value="Homeodomain-like_sf"/>
</dbReference>
<organism evidence="1 2">
    <name type="scientific">Streptomyces bauhiniae</name>
    <dbReference type="NCBI Taxonomy" id="2340725"/>
    <lineage>
        <taxon>Bacteria</taxon>
        <taxon>Bacillati</taxon>
        <taxon>Actinomycetota</taxon>
        <taxon>Actinomycetes</taxon>
        <taxon>Kitasatosporales</taxon>
        <taxon>Streptomycetaceae</taxon>
        <taxon>Streptomyces</taxon>
    </lineage>
</organism>
<dbReference type="AlphaFoldDB" id="A0A7K3QVV7"/>
<dbReference type="RefSeq" id="WP_164190728.1">
    <property type="nucleotide sequence ID" value="NZ_JAAGMR010000226.1"/>
</dbReference>
<dbReference type="SUPFAM" id="SSF46689">
    <property type="entry name" value="Homeodomain-like"/>
    <property type="match status" value="1"/>
</dbReference>
<evidence type="ECO:0000313" key="2">
    <source>
        <dbReference type="Proteomes" id="UP000470520"/>
    </source>
</evidence>
<evidence type="ECO:0000313" key="1">
    <source>
        <dbReference type="EMBL" id="NEB94047.1"/>
    </source>
</evidence>
<comment type="caution">
    <text evidence="1">The sequence shown here is derived from an EMBL/GenBank/DDBJ whole genome shotgun (WGS) entry which is preliminary data.</text>
</comment>
<accession>A0A7K3QVV7</accession>
<protein>
    <submittedName>
        <fullName evidence="1">Helix-turn-helix domain-containing protein</fullName>
    </submittedName>
</protein>
<dbReference type="Pfam" id="PF13384">
    <property type="entry name" value="HTH_23"/>
    <property type="match status" value="1"/>
</dbReference>
<reference evidence="1 2" key="1">
    <citation type="submission" date="2020-01" db="EMBL/GenBank/DDBJ databases">
        <title>Insect and environment-associated Actinomycetes.</title>
        <authorList>
            <person name="Currrie C."/>
            <person name="Chevrette M."/>
            <person name="Carlson C."/>
            <person name="Stubbendieck R."/>
            <person name="Wendt-Pienkowski E."/>
        </authorList>
    </citation>
    <scope>NUCLEOTIDE SEQUENCE [LARGE SCALE GENOMIC DNA]</scope>
    <source>
        <strain evidence="1 2">SID7754</strain>
    </source>
</reference>
<gene>
    <name evidence="1" type="ORF">G3I21_20550</name>
</gene>
<dbReference type="Proteomes" id="UP000470520">
    <property type="component" value="Unassembled WGS sequence"/>
</dbReference>
<dbReference type="EMBL" id="JAAGMR010000226">
    <property type="protein sequence ID" value="NEB94047.1"/>
    <property type="molecule type" value="Genomic_DNA"/>
</dbReference>
<name>A0A7K3QVV7_9ACTN</name>
<sequence>MTSPHPATSRTRVLQLLSEGHAALDVARRVGIPPSTVYRWRRSLDTPDEPSPARDRVQELEAELLLHRRTIDALSDVMPPKDVTR</sequence>